<proteinExistence type="predicted"/>
<gene>
    <name evidence="1" type="ORF">BpHYR1_000549</name>
</gene>
<dbReference type="AlphaFoldDB" id="A0A3M7RAH3"/>
<dbReference type="Proteomes" id="UP000276133">
    <property type="component" value="Unassembled WGS sequence"/>
</dbReference>
<accession>A0A3M7RAH3</accession>
<organism evidence="1 2">
    <name type="scientific">Brachionus plicatilis</name>
    <name type="common">Marine rotifer</name>
    <name type="synonym">Brachionus muelleri</name>
    <dbReference type="NCBI Taxonomy" id="10195"/>
    <lineage>
        <taxon>Eukaryota</taxon>
        <taxon>Metazoa</taxon>
        <taxon>Spiralia</taxon>
        <taxon>Gnathifera</taxon>
        <taxon>Rotifera</taxon>
        <taxon>Eurotatoria</taxon>
        <taxon>Monogononta</taxon>
        <taxon>Pseudotrocha</taxon>
        <taxon>Ploima</taxon>
        <taxon>Brachionidae</taxon>
        <taxon>Brachionus</taxon>
    </lineage>
</organism>
<name>A0A3M7RAH3_BRAPC</name>
<keyword evidence="2" id="KW-1185">Reference proteome</keyword>
<comment type="caution">
    <text evidence="1">The sequence shown here is derived from an EMBL/GenBank/DDBJ whole genome shotgun (WGS) entry which is preliminary data.</text>
</comment>
<evidence type="ECO:0000313" key="2">
    <source>
        <dbReference type="Proteomes" id="UP000276133"/>
    </source>
</evidence>
<protein>
    <submittedName>
        <fullName evidence="1">Uncharacterized protein</fullName>
    </submittedName>
</protein>
<dbReference type="EMBL" id="REGN01003823">
    <property type="protein sequence ID" value="RNA20550.1"/>
    <property type="molecule type" value="Genomic_DNA"/>
</dbReference>
<reference evidence="1 2" key="1">
    <citation type="journal article" date="2018" name="Sci. Rep.">
        <title>Genomic signatures of local adaptation to the degree of environmental predictability in rotifers.</title>
        <authorList>
            <person name="Franch-Gras L."/>
            <person name="Hahn C."/>
            <person name="Garcia-Roger E.M."/>
            <person name="Carmona M.J."/>
            <person name="Serra M."/>
            <person name="Gomez A."/>
        </authorList>
    </citation>
    <scope>NUCLEOTIDE SEQUENCE [LARGE SCALE GENOMIC DNA]</scope>
    <source>
        <strain evidence="1">HYR1</strain>
    </source>
</reference>
<sequence length="75" mass="8628">MLDRLFTLKFASFTVVLGERKLFVETESDEVEVEDDVDTCMNSVPIPLSPLLLFPMPFVADYSDWKQVPFRVTIV</sequence>
<evidence type="ECO:0000313" key="1">
    <source>
        <dbReference type="EMBL" id="RNA20550.1"/>
    </source>
</evidence>